<sequence>EEMSNKFEKRRNKGAKQSNPLFDILVNDQIKLNGDENFYILANQMKLFFDSNNSDFKVQSLVLEKVPPNRNYYADHISSTFYKGTELIPWETISTSDNKLELFGKREFILKEKRTKKFDINYGILQNQRFNLRKLFLVYSTLMNKIFCTGEKDLKENFLGRQKAAMDYFDLLLGLIEIDNNDTNNYFINNENLPLDEYEKKIFIQKKTSSEFLGNAFQFKMANGDRNKIDITWKFIAMWLAKDKFEYYKEIYCFTDLTMWNVKHFFNSLFYYVLES</sequence>
<evidence type="ECO:0000313" key="2">
    <source>
        <dbReference type="Proteomes" id="UP001153365"/>
    </source>
</evidence>
<protein>
    <submittedName>
        <fullName evidence="1">Expressed protein</fullName>
    </submittedName>
</protein>
<evidence type="ECO:0000313" key="1">
    <source>
        <dbReference type="EMBL" id="CAH7686738.1"/>
    </source>
</evidence>
<dbReference type="EMBL" id="CALTRL010005810">
    <property type="protein sequence ID" value="CAH7686738.1"/>
    <property type="molecule type" value="Genomic_DNA"/>
</dbReference>
<name>A0AAV0BJ86_PHAPC</name>
<feature type="non-terminal residue" evidence="1">
    <location>
        <position position="1"/>
    </location>
</feature>
<accession>A0AAV0BJ86</accession>
<reference evidence="1" key="1">
    <citation type="submission" date="2022-06" db="EMBL/GenBank/DDBJ databases">
        <authorList>
            <consortium name="SYNGENTA / RWTH Aachen University"/>
        </authorList>
    </citation>
    <scope>NUCLEOTIDE SEQUENCE</scope>
</reference>
<comment type="caution">
    <text evidence="1">The sequence shown here is derived from an EMBL/GenBank/DDBJ whole genome shotgun (WGS) entry which is preliminary data.</text>
</comment>
<proteinExistence type="predicted"/>
<gene>
    <name evidence="1" type="ORF">PPACK8108_LOCUS21436</name>
</gene>
<keyword evidence="2" id="KW-1185">Reference proteome</keyword>
<dbReference type="Proteomes" id="UP001153365">
    <property type="component" value="Unassembled WGS sequence"/>
</dbReference>
<organism evidence="1 2">
    <name type="scientific">Phakopsora pachyrhizi</name>
    <name type="common">Asian soybean rust disease fungus</name>
    <dbReference type="NCBI Taxonomy" id="170000"/>
    <lineage>
        <taxon>Eukaryota</taxon>
        <taxon>Fungi</taxon>
        <taxon>Dikarya</taxon>
        <taxon>Basidiomycota</taxon>
        <taxon>Pucciniomycotina</taxon>
        <taxon>Pucciniomycetes</taxon>
        <taxon>Pucciniales</taxon>
        <taxon>Phakopsoraceae</taxon>
        <taxon>Phakopsora</taxon>
    </lineage>
</organism>
<dbReference type="AlphaFoldDB" id="A0AAV0BJ86"/>